<keyword evidence="1" id="KW-1133">Transmembrane helix</keyword>
<dbReference type="Proteomes" id="UP000789901">
    <property type="component" value="Unassembled WGS sequence"/>
</dbReference>
<gene>
    <name evidence="2" type="ORF">GMARGA_LOCUS31346</name>
</gene>
<comment type="caution">
    <text evidence="2">The sequence shown here is derived from an EMBL/GenBank/DDBJ whole genome shotgun (WGS) entry which is preliminary data.</text>
</comment>
<evidence type="ECO:0000256" key="1">
    <source>
        <dbReference type="SAM" id="Phobius"/>
    </source>
</evidence>
<feature type="transmembrane region" description="Helical" evidence="1">
    <location>
        <begin position="73"/>
        <end position="91"/>
    </location>
</feature>
<accession>A0ABN7WIN4</accession>
<sequence>NAAQENATQEDENSLELIELTDLMYISIYDKLTKEVVKELIELIEDVDEFSWMYVIHIISTPYKLIRLRHRKFLGMFIFSFWWLNLLVKNMPQNFSNPTPPPMYFIKGKSATTYWYFCSQSTILATKPKKYEDSTKHHDIPTMEQFDCYSTIKITISQSNNTAKLVLKHELIHAQPKDVIVSQDIKEFIKENINLLPREIYAQLQLQPRALAVITELYDYLLKLNINIRECGIDATYNMNNFGIELYFFQAEVNGTGFPLAYLFLENNGTCGLGTRTSWHIKRAVMSRLASNKESKNSSFNSLSELGTRFPFDGIEQSAKFCSKEYREAIWKIMEKHFHQHLLIPTCDGQFITGRLIQEAAIQEVYSFCKDKSLISLWCYLWGEWYNNQ</sequence>
<evidence type="ECO:0000313" key="3">
    <source>
        <dbReference type="Proteomes" id="UP000789901"/>
    </source>
</evidence>
<keyword evidence="1" id="KW-0812">Transmembrane</keyword>
<organism evidence="2 3">
    <name type="scientific">Gigaspora margarita</name>
    <dbReference type="NCBI Taxonomy" id="4874"/>
    <lineage>
        <taxon>Eukaryota</taxon>
        <taxon>Fungi</taxon>
        <taxon>Fungi incertae sedis</taxon>
        <taxon>Mucoromycota</taxon>
        <taxon>Glomeromycotina</taxon>
        <taxon>Glomeromycetes</taxon>
        <taxon>Diversisporales</taxon>
        <taxon>Gigasporaceae</taxon>
        <taxon>Gigaspora</taxon>
    </lineage>
</organism>
<reference evidence="2 3" key="1">
    <citation type="submission" date="2021-06" db="EMBL/GenBank/DDBJ databases">
        <authorList>
            <person name="Kallberg Y."/>
            <person name="Tangrot J."/>
            <person name="Rosling A."/>
        </authorList>
    </citation>
    <scope>NUCLEOTIDE SEQUENCE [LARGE SCALE GENOMIC DNA]</scope>
    <source>
        <strain evidence="2 3">120-4 pot B 10/14</strain>
    </source>
</reference>
<proteinExistence type="predicted"/>
<protein>
    <submittedName>
        <fullName evidence="2">20941_t:CDS:1</fullName>
    </submittedName>
</protein>
<keyword evidence="3" id="KW-1185">Reference proteome</keyword>
<evidence type="ECO:0000313" key="2">
    <source>
        <dbReference type="EMBL" id="CAG8833027.1"/>
    </source>
</evidence>
<name>A0ABN7WIN4_GIGMA</name>
<feature type="non-terminal residue" evidence="2">
    <location>
        <position position="1"/>
    </location>
</feature>
<keyword evidence="1" id="KW-0472">Membrane</keyword>
<dbReference type="EMBL" id="CAJVQB010046528">
    <property type="protein sequence ID" value="CAG8833027.1"/>
    <property type="molecule type" value="Genomic_DNA"/>
</dbReference>